<dbReference type="RefSeq" id="WP_002653847.1">
    <property type="nucleotide sequence ID" value="NZ_CH672376.1"/>
</dbReference>
<accession>A3ZXM2</accession>
<dbReference type="eggNOG" id="COG0693">
    <property type="taxonomic scope" value="Bacteria"/>
</dbReference>
<dbReference type="PANTHER" id="PTHR43130">
    <property type="entry name" value="ARAC-FAMILY TRANSCRIPTIONAL REGULATOR"/>
    <property type="match status" value="1"/>
</dbReference>
<name>A3ZXM2_9BACT</name>
<dbReference type="AlphaFoldDB" id="A3ZXM2"/>
<dbReference type="Pfam" id="PF01965">
    <property type="entry name" value="DJ-1_PfpI"/>
    <property type="match status" value="1"/>
</dbReference>
<dbReference type="GO" id="GO:0006355">
    <property type="term" value="P:regulation of DNA-templated transcription"/>
    <property type="evidence" value="ECO:0007669"/>
    <property type="project" value="TreeGrafter"/>
</dbReference>
<proteinExistence type="predicted"/>
<dbReference type="CDD" id="cd03139">
    <property type="entry name" value="GATase1_PfpI_2"/>
    <property type="match status" value="1"/>
</dbReference>
<dbReference type="HOGENOM" id="CLU_000445_44_1_0"/>
<dbReference type="InterPro" id="IPR029062">
    <property type="entry name" value="Class_I_gatase-like"/>
</dbReference>
<dbReference type="InterPro" id="IPR052158">
    <property type="entry name" value="INH-QAR"/>
</dbReference>
<feature type="domain" description="DJ-1/PfpI" evidence="1">
    <location>
        <begin position="66"/>
        <end position="219"/>
    </location>
</feature>
<dbReference type="Gene3D" id="3.40.50.880">
    <property type="match status" value="1"/>
</dbReference>
<dbReference type="InterPro" id="IPR006311">
    <property type="entry name" value="TAT_signal"/>
</dbReference>
<gene>
    <name evidence="2" type="ORF">DSM3645_29986</name>
</gene>
<evidence type="ECO:0000313" key="3">
    <source>
        <dbReference type="Proteomes" id="UP000004358"/>
    </source>
</evidence>
<dbReference type="InterPro" id="IPR002818">
    <property type="entry name" value="DJ-1/PfpI"/>
</dbReference>
<sequence>MSTYDNHRHESASDKLPLTRRHLVQLATWGIAAAMLPTSNASAQSLTQQVPAAFGKLRNKPVLEIGVVIFPGIDQIDFTGPFEVLVRVPGAKIRIIGTQADPVRDYNGLVLTPEMTLAEAPELDLLVVPGGPGQQALMQNEQLLQFIRRHHATGKPLFSVCTGALLCGGAGILDGRRATTHWSAIDLLPYFGAIAVDQRVVIDEEIVSAAGVTAGIDGALIIAALLRGDVAAQRIQLGIQYAPEPPFQAGLPATASADVLDDVTAKIKSLTESRLQTAKAFAAQMKRRTD</sequence>
<reference evidence="2 3" key="1">
    <citation type="submission" date="2006-02" db="EMBL/GenBank/DDBJ databases">
        <authorList>
            <person name="Amann R."/>
            <person name="Ferriera S."/>
            <person name="Johnson J."/>
            <person name="Kravitz S."/>
            <person name="Halpern A."/>
            <person name="Remington K."/>
            <person name="Beeson K."/>
            <person name="Tran B."/>
            <person name="Rogers Y.-H."/>
            <person name="Friedman R."/>
            <person name="Venter J.C."/>
        </authorList>
    </citation>
    <scope>NUCLEOTIDE SEQUENCE [LARGE SCALE GENOMIC DNA]</scope>
    <source>
        <strain evidence="2 3">DSM 3645</strain>
    </source>
</reference>
<dbReference type="PROSITE" id="PS51318">
    <property type="entry name" value="TAT"/>
    <property type="match status" value="1"/>
</dbReference>
<dbReference type="STRING" id="314230.DSM3645_29986"/>
<evidence type="ECO:0000259" key="1">
    <source>
        <dbReference type="Pfam" id="PF01965"/>
    </source>
</evidence>
<organism evidence="2 3">
    <name type="scientific">Blastopirellula marina DSM 3645</name>
    <dbReference type="NCBI Taxonomy" id="314230"/>
    <lineage>
        <taxon>Bacteria</taxon>
        <taxon>Pseudomonadati</taxon>
        <taxon>Planctomycetota</taxon>
        <taxon>Planctomycetia</taxon>
        <taxon>Pirellulales</taxon>
        <taxon>Pirellulaceae</taxon>
        <taxon>Blastopirellula</taxon>
    </lineage>
</organism>
<dbReference type="SUPFAM" id="SSF52317">
    <property type="entry name" value="Class I glutamine amidotransferase-like"/>
    <property type="match status" value="1"/>
</dbReference>
<comment type="caution">
    <text evidence="2">The sequence shown here is derived from an EMBL/GenBank/DDBJ whole genome shotgun (WGS) entry which is preliminary data.</text>
</comment>
<dbReference type="Proteomes" id="UP000004358">
    <property type="component" value="Unassembled WGS sequence"/>
</dbReference>
<evidence type="ECO:0000313" key="2">
    <source>
        <dbReference type="EMBL" id="EAQ78817.1"/>
    </source>
</evidence>
<dbReference type="PANTHER" id="PTHR43130:SF2">
    <property type="entry name" value="DJ-1_PFPI DOMAIN-CONTAINING PROTEIN"/>
    <property type="match status" value="1"/>
</dbReference>
<dbReference type="EMBL" id="AANZ01000018">
    <property type="protein sequence ID" value="EAQ78817.1"/>
    <property type="molecule type" value="Genomic_DNA"/>
</dbReference>
<protein>
    <submittedName>
        <fullName evidence="2">DJ-1/PfpI family protein</fullName>
    </submittedName>
</protein>